<organism evidence="1 2">
    <name type="scientific">Aciditerrimonas ferrireducens</name>
    <dbReference type="NCBI Taxonomy" id="667306"/>
    <lineage>
        <taxon>Bacteria</taxon>
        <taxon>Bacillati</taxon>
        <taxon>Actinomycetota</taxon>
        <taxon>Acidimicrobiia</taxon>
        <taxon>Acidimicrobiales</taxon>
        <taxon>Acidimicrobiaceae</taxon>
        <taxon>Aciditerrimonas</taxon>
    </lineage>
</organism>
<reference evidence="1 2" key="1">
    <citation type="submission" date="2024-09" db="EMBL/GenBank/DDBJ databases">
        <authorList>
            <person name="Sun Q."/>
            <person name="Mori K."/>
        </authorList>
    </citation>
    <scope>NUCLEOTIDE SEQUENCE [LARGE SCALE GENOMIC DNA]</scope>
    <source>
        <strain evidence="1 2">JCM 15389</strain>
    </source>
</reference>
<dbReference type="Proteomes" id="UP001589788">
    <property type="component" value="Unassembled WGS sequence"/>
</dbReference>
<gene>
    <name evidence="1" type="ORF">ACFFRE_13025</name>
</gene>
<dbReference type="NCBIfam" id="NF042935">
    <property type="entry name" value="SCO6880_fam"/>
    <property type="match status" value="1"/>
</dbReference>
<evidence type="ECO:0000313" key="2">
    <source>
        <dbReference type="Proteomes" id="UP001589788"/>
    </source>
</evidence>
<name>A0ABV6C884_9ACTN</name>
<comment type="caution">
    <text evidence="1">The sequence shown here is derived from an EMBL/GenBank/DDBJ whole genome shotgun (WGS) entry which is preliminary data.</text>
</comment>
<protein>
    <submittedName>
        <fullName evidence="1">SCO6880 family protein</fullName>
    </submittedName>
</protein>
<feature type="non-terminal residue" evidence="1">
    <location>
        <position position="1"/>
    </location>
</feature>
<dbReference type="RefSeq" id="WP_377790786.1">
    <property type="nucleotide sequence ID" value="NZ_JBHLYQ010000234.1"/>
</dbReference>
<dbReference type="InterPro" id="IPR049978">
    <property type="entry name" value="SCO6880-like"/>
</dbReference>
<keyword evidence="2" id="KW-1185">Reference proteome</keyword>
<evidence type="ECO:0000313" key="1">
    <source>
        <dbReference type="EMBL" id="MFC0083051.1"/>
    </source>
</evidence>
<dbReference type="EMBL" id="JBHLYQ010000234">
    <property type="protein sequence ID" value="MFC0083051.1"/>
    <property type="molecule type" value="Genomic_DNA"/>
</dbReference>
<proteinExistence type="predicted"/>
<accession>A0ABV6C884</accession>
<sequence length="151" mass="17229">WQATWWVAEWPRQAVPAGFLVPLLVPSRWRQRLVVVLAPLGPTEARRQAERARTADLADAELRQRSGFLRTARRRREEQAVWDRERELAEGHAACRFAGYLTICTDDRPGLEAAAEELEQRAARAGLELRRCYGDQLEAWLATWPTGDGLP</sequence>